<evidence type="ECO:0000313" key="3">
    <source>
        <dbReference type="Proteomes" id="UP000283269"/>
    </source>
</evidence>
<evidence type="ECO:0000256" key="1">
    <source>
        <dbReference type="SAM" id="MobiDB-lite"/>
    </source>
</evidence>
<dbReference type="OrthoDB" id="3232876at2759"/>
<accession>A0A409WGM5</accession>
<dbReference type="InParanoid" id="A0A409WGM5"/>
<reference evidence="2 3" key="1">
    <citation type="journal article" date="2018" name="Evol. Lett.">
        <title>Horizontal gene cluster transfer increased hallucinogenic mushroom diversity.</title>
        <authorList>
            <person name="Reynolds H.T."/>
            <person name="Vijayakumar V."/>
            <person name="Gluck-Thaler E."/>
            <person name="Korotkin H.B."/>
            <person name="Matheny P.B."/>
            <person name="Slot J.C."/>
        </authorList>
    </citation>
    <scope>NUCLEOTIDE SEQUENCE [LARGE SCALE GENOMIC DNA]</scope>
    <source>
        <strain evidence="2 3">2631</strain>
    </source>
</reference>
<proteinExistence type="predicted"/>
<sequence>MDCATTTSDHDHSSGSDPRVQTSKPPVRVDKEKPTLAYLKRLGIKIRDFAYESTLPPVPTYRIQSRQIQPAIPRQLQRQSTEPDDGSQPMSQGTQQLERRLTEPALAQETPARMPAYANPLNAHLTIDAGGFINAPATHISTNQSYQASTGNWHPYSQAGHSQLIQSQPSESSLQTIAAIFSSSPLTPLPSSPINGTQTPNLLSTLSNCLINSTYDMRSPAIPRVIAPRYALRKRPASTTVSSPKPPKRVRMSAPSESPLRSRPQSKSANSKKKPRNESSPSSRALSKRASNDGKGKRKRA</sequence>
<evidence type="ECO:0000313" key="2">
    <source>
        <dbReference type="EMBL" id="PPQ77684.1"/>
    </source>
</evidence>
<comment type="caution">
    <text evidence="2">The sequence shown here is derived from an EMBL/GenBank/DDBJ whole genome shotgun (WGS) entry which is preliminary data.</text>
</comment>
<name>A0A409WGM5_PSICY</name>
<dbReference type="EMBL" id="NHYD01003434">
    <property type="protein sequence ID" value="PPQ77684.1"/>
    <property type="molecule type" value="Genomic_DNA"/>
</dbReference>
<gene>
    <name evidence="2" type="ORF">CVT25_011119</name>
</gene>
<feature type="region of interest" description="Disordered" evidence="1">
    <location>
        <begin position="61"/>
        <end position="98"/>
    </location>
</feature>
<protein>
    <submittedName>
        <fullName evidence="2">Uncharacterized protein</fullName>
    </submittedName>
</protein>
<feature type="region of interest" description="Disordered" evidence="1">
    <location>
        <begin position="1"/>
        <end position="34"/>
    </location>
</feature>
<dbReference type="AlphaFoldDB" id="A0A409WGM5"/>
<organism evidence="2 3">
    <name type="scientific">Psilocybe cyanescens</name>
    <dbReference type="NCBI Taxonomy" id="93625"/>
    <lineage>
        <taxon>Eukaryota</taxon>
        <taxon>Fungi</taxon>
        <taxon>Dikarya</taxon>
        <taxon>Basidiomycota</taxon>
        <taxon>Agaricomycotina</taxon>
        <taxon>Agaricomycetes</taxon>
        <taxon>Agaricomycetidae</taxon>
        <taxon>Agaricales</taxon>
        <taxon>Agaricineae</taxon>
        <taxon>Strophariaceae</taxon>
        <taxon>Psilocybe</taxon>
    </lineage>
</organism>
<feature type="region of interest" description="Disordered" evidence="1">
    <location>
        <begin position="234"/>
        <end position="301"/>
    </location>
</feature>
<keyword evidence="3" id="KW-1185">Reference proteome</keyword>
<dbReference type="Proteomes" id="UP000283269">
    <property type="component" value="Unassembled WGS sequence"/>
</dbReference>